<proteinExistence type="predicted"/>
<dbReference type="Gene3D" id="3.30.460.10">
    <property type="entry name" value="Beta Polymerase, domain 2"/>
    <property type="match status" value="1"/>
</dbReference>
<dbReference type="EMBL" id="CP007140">
    <property type="protein sequence ID" value="AJC71371.1"/>
    <property type="molecule type" value="Genomic_DNA"/>
</dbReference>
<evidence type="ECO:0000313" key="3">
    <source>
        <dbReference type="Proteomes" id="UP000062043"/>
    </source>
</evidence>
<dbReference type="RefSeq" id="WP_062371090.1">
    <property type="nucleotide sequence ID" value="NZ_CP007140.1"/>
</dbReference>
<sequence length="108" mass="12577">MPVIPREELLEILREVKERLRKILGDDLVEVILFGSYARDEAREDSDVDVLVVVKRWPDPEKEWEIGELMTDLVLEYGVVFSIITYPQKPEMFHDPLIIAARKEGVKV</sequence>
<dbReference type="AlphaFoldDB" id="A0A0X1KJB6"/>
<dbReference type="Pfam" id="PF01909">
    <property type="entry name" value="NTP_transf_2"/>
    <property type="match status" value="1"/>
</dbReference>
<protein>
    <submittedName>
        <fullName evidence="2">Nucleotidyltransferase</fullName>
    </submittedName>
</protein>
<evidence type="ECO:0000313" key="2">
    <source>
        <dbReference type="EMBL" id="AJC71371.1"/>
    </source>
</evidence>
<dbReference type="Proteomes" id="UP000062043">
    <property type="component" value="Chromosome"/>
</dbReference>
<dbReference type="KEGG" id="tgy:X802_03725"/>
<dbReference type="PANTHER" id="PTHR33933">
    <property type="entry name" value="NUCLEOTIDYLTRANSFERASE"/>
    <property type="match status" value="1"/>
</dbReference>
<gene>
    <name evidence="2" type="ORF">X802_03725</name>
</gene>
<dbReference type="PATRIC" id="fig|1432656.3.peg.722"/>
<reference evidence="2 3" key="1">
    <citation type="submission" date="2014-01" db="EMBL/GenBank/DDBJ databases">
        <title>Genome sequencing of Thermococcus guaymasensis.</title>
        <authorList>
            <person name="Zhang X."/>
            <person name="Alvare G."/>
            <person name="Fristensky B."/>
            <person name="Chen L."/>
            <person name="Suen T."/>
            <person name="Chen Q."/>
            <person name="Ma K."/>
        </authorList>
    </citation>
    <scope>NUCLEOTIDE SEQUENCE [LARGE SCALE GENOMIC DNA]</scope>
    <source>
        <strain evidence="2 3">DSM 11113</strain>
    </source>
</reference>
<dbReference type="STRING" id="1432656.X802_03725"/>
<dbReference type="OrthoDB" id="9287at2157"/>
<name>A0A0X1KJB6_9EURY</name>
<dbReference type="InterPro" id="IPR043519">
    <property type="entry name" value="NT_sf"/>
</dbReference>
<dbReference type="SUPFAM" id="SSF81301">
    <property type="entry name" value="Nucleotidyltransferase"/>
    <property type="match status" value="1"/>
</dbReference>
<dbReference type="GeneID" id="27134762"/>
<dbReference type="InterPro" id="IPR052548">
    <property type="entry name" value="Type_VII_TA_antitoxin"/>
</dbReference>
<dbReference type="PANTHER" id="PTHR33933:SF1">
    <property type="entry name" value="PROTEIN ADENYLYLTRANSFERASE MNTA-RELATED"/>
    <property type="match status" value="1"/>
</dbReference>
<evidence type="ECO:0000259" key="1">
    <source>
        <dbReference type="Pfam" id="PF01909"/>
    </source>
</evidence>
<accession>A0A0X1KJB6</accession>
<feature type="domain" description="Polymerase nucleotidyl transferase" evidence="1">
    <location>
        <begin position="13"/>
        <end position="100"/>
    </location>
</feature>
<dbReference type="InterPro" id="IPR002934">
    <property type="entry name" value="Polymerase_NTP_transf_dom"/>
</dbReference>
<dbReference type="GO" id="GO:0016779">
    <property type="term" value="F:nucleotidyltransferase activity"/>
    <property type="evidence" value="ECO:0007669"/>
    <property type="project" value="InterPro"/>
</dbReference>
<keyword evidence="3" id="KW-1185">Reference proteome</keyword>
<dbReference type="CDD" id="cd05403">
    <property type="entry name" value="NT_KNTase_like"/>
    <property type="match status" value="1"/>
</dbReference>
<keyword evidence="2" id="KW-0808">Transferase</keyword>
<organism evidence="2 3">
    <name type="scientific">Thermococcus guaymasensis DSM 11113</name>
    <dbReference type="NCBI Taxonomy" id="1432656"/>
    <lineage>
        <taxon>Archaea</taxon>
        <taxon>Methanobacteriati</taxon>
        <taxon>Methanobacteriota</taxon>
        <taxon>Thermococci</taxon>
        <taxon>Thermococcales</taxon>
        <taxon>Thermococcaceae</taxon>
        <taxon>Thermococcus</taxon>
    </lineage>
</organism>